<dbReference type="Proteomes" id="UP001446032">
    <property type="component" value="Unassembled WGS sequence"/>
</dbReference>
<accession>A0ABV1ALN6</accession>
<dbReference type="Pfam" id="PF08282">
    <property type="entry name" value="Hydrolase_3"/>
    <property type="match status" value="1"/>
</dbReference>
<evidence type="ECO:0000313" key="1">
    <source>
        <dbReference type="EMBL" id="MEQ2359093.1"/>
    </source>
</evidence>
<gene>
    <name evidence="1" type="ORF">WMO75_12285</name>
</gene>
<dbReference type="EC" id="3.1.3.-" evidence="1"/>
<dbReference type="RefSeq" id="WP_349078108.1">
    <property type="nucleotide sequence ID" value="NZ_JBBMEI010000039.1"/>
</dbReference>
<proteinExistence type="predicted"/>
<dbReference type="InterPro" id="IPR006379">
    <property type="entry name" value="HAD-SF_hydro_IIB"/>
</dbReference>
<reference evidence="1 2" key="1">
    <citation type="submission" date="2024-03" db="EMBL/GenBank/DDBJ databases">
        <title>Human intestinal bacterial collection.</title>
        <authorList>
            <person name="Pauvert C."/>
            <person name="Hitch T.C.A."/>
            <person name="Clavel T."/>
        </authorList>
    </citation>
    <scope>NUCLEOTIDE SEQUENCE [LARGE SCALE GENOMIC DNA]</scope>
    <source>
        <strain evidence="1 2">CLA-AA-H95</strain>
    </source>
</reference>
<dbReference type="NCBIfam" id="TIGR00099">
    <property type="entry name" value="Cof-subfamily"/>
    <property type="match status" value="1"/>
</dbReference>
<dbReference type="PANTHER" id="PTHR10000">
    <property type="entry name" value="PHOSPHOSERINE PHOSPHATASE"/>
    <property type="match status" value="1"/>
</dbReference>
<comment type="caution">
    <text evidence="1">The sequence shown here is derived from an EMBL/GenBank/DDBJ whole genome shotgun (WGS) entry which is preliminary data.</text>
</comment>
<dbReference type="InterPro" id="IPR023214">
    <property type="entry name" value="HAD_sf"/>
</dbReference>
<dbReference type="SFLD" id="SFLDS00003">
    <property type="entry name" value="Haloacid_Dehalogenase"/>
    <property type="match status" value="1"/>
</dbReference>
<protein>
    <submittedName>
        <fullName evidence="1">Cof-type HAD-IIB family hydrolase</fullName>
        <ecNumber evidence="1">3.1.3.-</ecNumber>
    </submittedName>
</protein>
<organism evidence="1 2">
    <name type="scientific">Blautia intestinihominis</name>
    <dbReference type="NCBI Taxonomy" id="3133152"/>
    <lineage>
        <taxon>Bacteria</taxon>
        <taxon>Bacillati</taxon>
        <taxon>Bacillota</taxon>
        <taxon>Clostridia</taxon>
        <taxon>Lachnospirales</taxon>
        <taxon>Lachnospiraceae</taxon>
        <taxon>Blautia</taxon>
    </lineage>
</organism>
<dbReference type="PANTHER" id="PTHR10000:SF8">
    <property type="entry name" value="HAD SUPERFAMILY HYDROLASE-LIKE, TYPE 3"/>
    <property type="match status" value="1"/>
</dbReference>
<dbReference type="Gene3D" id="3.30.1240.10">
    <property type="match status" value="1"/>
</dbReference>
<keyword evidence="1" id="KW-0378">Hydrolase</keyword>
<dbReference type="PROSITE" id="PS01229">
    <property type="entry name" value="COF_2"/>
    <property type="match status" value="1"/>
</dbReference>
<evidence type="ECO:0000313" key="2">
    <source>
        <dbReference type="Proteomes" id="UP001446032"/>
    </source>
</evidence>
<keyword evidence="2" id="KW-1185">Reference proteome</keyword>
<dbReference type="CDD" id="cd07516">
    <property type="entry name" value="HAD_Pase"/>
    <property type="match status" value="1"/>
</dbReference>
<dbReference type="EMBL" id="JBBMEI010000039">
    <property type="protein sequence ID" value="MEQ2359093.1"/>
    <property type="molecule type" value="Genomic_DNA"/>
</dbReference>
<dbReference type="GO" id="GO:0016787">
    <property type="term" value="F:hydrolase activity"/>
    <property type="evidence" value="ECO:0007669"/>
    <property type="project" value="UniProtKB-KW"/>
</dbReference>
<dbReference type="NCBIfam" id="TIGR01484">
    <property type="entry name" value="HAD-SF-IIB"/>
    <property type="match status" value="1"/>
</dbReference>
<dbReference type="SFLD" id="SFLDG01140">
    <property type="entry name" value="C2.B:_Phosphomannomutase_and_P"/>
    <property type="match status" value="1"/>
</dbReference>
<name>A0ABV1ALN6_9FIRM</name>
<dbReference type="Gene3D" id="3.40.50.1000">
    <property type="entry name" value="HAD superfamily/HAD-like"/>
    <property type="match status" value="1"/>
</dbReference>
<dbReference type="InterPro" id="IPR036412">
    <property type="entry name" value="HAD-like_sf"/>
</dbReference>
<sequence>MAVKLIASDLDGTLLTNKKELSPRTREALDLAAAQGIYLVPATGRSFGSVPEMIREYPGVEYLITANGGAVYSVSEKKRIYQCLMTPESVEVAIAVRKREKMVMEVVVDGVPYAEEAYVRDPIRYLATEYGARYIKATRTPVKDIIEFAAQHAKELDSISFVCSHEDRNRLYTSLEKEIPDIYVTSSVSNLLEMGHKDAGKGKTLLWLLDKLGISPEEAMAFGDADNDSSMLEAVKYGIAMGNATENCKKSAACVTGTNEEDGVAEAILSHIKCEI</sequence>
<dbReference type="SUPFAM" id="SSF56784">
    <property type="entry name" value="HAD-like"/>
    <property type="match status" value="1"/>
</dbReference>
<dbReference type="InterPro" id="IPR000150">
    <property type="entry name" value="Cof"/>
</dbReference>
<dbReference type="PROSITE" id="PS01228">
    <property type="entry name" value="COF_1"/>
    <property type="match status" value="1"/>
</dbReference>